<proteinExistence type="predicted"/>
<evidence type="ECO:0000313" key="2">
    <source>
        <dbReference type="Proteomes" id="UP000597877"/>
    </source>
</evidence>
<dbReference type="EMBL" id="JACOOZ010000002">
    <property type="protein sequence ID" value="MBC5667045.1"/>
    <property type="molecule type" value="Genomic_DNA"/>
</dbReference>
<organism evidence="1 2">
    <name type="scientific">Eubacterium segne</name>
    <dbReference type="NCBI Taxonomy" id="2763045"/>
    <lineage>
        <taxon>Bacteria</taxon>
        <taxon>Bacillati</taxon>
        <taxon>Bacillota</taxon>
        <taxon>Clostridia</taxon>
        <taxon>Eubacteriales</taxon>
        <taxon>Eubacteriaceae</taxon>
        <taxon>Eubacterium</taxon>
    </lineage>
</organism>
<gene>
    <name evidence="1" type="ORF">H8S00_03440</name>
</gene>
<dbReference type="Proteomes" id="UP000597877">
    <property type="component" value="Unassembled WGS sequence"/>
</dbReference>
<sequence length="409" mass="48604">MAYSELIKKFDKVRNYMRDFYAYGFHTRNDFDKKSARSYDNERRRIESWLSDYMNFRQQSGGKQIFFSVDSRKILHNPLYRAYKAKSFTDKDIVLHFYIMDILADEKCHSFKEIAERVYSEYLSFFDTDMLPDESTIRNKVKEYVDLGLINEIRQGNGISYERGKSVYIGEDGMDAVAFAAEETLVGVVGSFILDKYNGNRDYFSFKHRYMMEALEQQIIVDILLCKKRNESIELTMKSSKIRVFPLKIYISTQNGRQYLMGYYYRERRPAMYRIDNIEKIRTIGFEKNHQLYDSYGYKFGAHMWGVSSGKRDSRILEHLKMTINIEEGEEFIINRLMREKRCGTVTRANESTVEFEADVYSAQEMMPWIRTFIGRIEKLECSNHAVEKVFYDDLEAMYSMYQGEKNDI</sequence>
<evidence type="ECO:0000313" key="1">
    <source>
        <dbReference type="EMBL" id="MBC5667045.1"/>
    </source>
</evidence>
<name>A0ABR7F2J8_9FIRM</name>
<protein>
    <submittedName>
        <fullName evidence="1">WYL domain-containing protein</fullName>
    </submittedName>
</protein>
<accession>A0ABR7F2J8</accession>
<reference evidence="1 2" key="1">
    <citation type="submission" date="2020-08" db="EMBL/GenBank/DDBJ databases">
        <title>Genome public.</title>
        <authorList>
            <person name="Liu C."/>
            <person name="Sun Q."/>
        </authorList>
    </citation>
    <scope>NUCLEOTIDE SEQUENCE [LARGE SCALE GENOMIC DNA]</scope>
    <source>
        <strain evidence="1 2">BX4</strain>
    </source>
</reference>
<keyword evidence="2" id="KW-1185">Reference proteome</keyword>
<dbReference type="RefSeq" id="WP_186839992.1">
    <property type="nucleotide sequence ID" value="NZ_JACOOZ010000002.1"/>
</dbReference>
<comment type="caution">
    <text evidence="1">The sequence shown here is derived from an EMBL/GenBank/DDBJ whole genome shotgun (WGS) entry which is preliminary data.</text>
</comment>